<dbReference type="GO" id="GO:0042545">
    <property type="term" value="P:cell wall modification"/>
    <property type="evidence" value="ECO:0007669"/>
    <property type="project" value="InterPro"/>
</dbReference>
<feature type="domain" description="Pectinesterase catalytic" evidence="9">
    <location>
        <begin position="37"/>
        <end position="136"/>
    </location>
</feature>
<evidence type="ECO:0000313" key="11">
    <source>
        <dbReference type="RefSeq" id="XP_014511802.1"/>
    </source>
</evidence>
<proteinExistence type="inferred from homology"/>
<keyword evidence="7" id="KW-0063">Aspartyl esterase</keyword>
<keyword evidence="5" id="KW-0964">Secreted</keyword>
<keyword evidence="6" id="KW-0378">Hydrolase</keyword>
<reference evidence="10" key="1">
    <citation type="journal article" date="2014" name="Nat. Commun.">
        <title>Genome sequence of mungbean and insights into evolution within Vigna species.</title>
        <authorList>
            <person name="Kang Y.J."/>
            <person name="Kim S.K."/>
            <person name="Kim M.Y."/>
            <person name="Lestari P."/>
            <person name="Kim K.H."/>
            <person name="Ha B.K."/>
            <person name="Jun T.H."/>
            <person name="Hwang W.J."/>
            <person name="Lee T."/>
            <person name="Lee J."/>
            <person name="Shim S."/>
            <person name="Yoon M.Y."/>
            <person name="Jang Y.E."/>
            <person name="Han K.S."/>
            <person name="Taeprayoon P."/>
            <person name="Yoon N."/>
            <person name="Somta P."/>
            <person name="Tanya P."/>
            <person name="Kim K.S."/>
            <person name="Gwag J.G."/>
            <person name="Moon J.K."/>
            <person name="Lee Y.H."/>
            <person name="Park B.S."/>
            <person name="Bombarely A."/>
            <person name="Doyle J.J."/>
            <person name="Jackson S.A."/>
            <person name="Schafleitner R."/>
            <person name="Srinives P."/>
            <person name="Varshney R.K."/>
            <person name="Lee S.H."/>
        </authorList>
    </citation>
    <scope>NUCLEOTIDE SEQUENCE [LARGE SCALE GENOMIC DNA]</scope>
    <source>
        <strain evidence="10">cv. VC1973A</strain>
    </source>
</reference>
<dbReference type="Gene3D" id="1.20.1250.20">
    <property type="entry name" value="MFS general substrate transporter like domains"/>
    <property type="match status" value="1"/>
</dbReference>
<sequence>MELLSREIILTIAVIVVSSSGICRAVDCGGRQISSTIVVGSKSSNFTSIQDAIDSIPRNNSKWVKIQINGGTYKERVSIPVDKACTFIQGQGADVTTITSDDHSATNTSATFTSFSINVVVSEITFQGRSLEEMSGENEEDVGTGEKSEQSWFLLDIVFYSQNLFQKDIFSAIGWIPPAKTMNAIEEVKWYHCVFATSSAFST</sequence>
<accession>A0A1S3V0T9</accession>
<organism evidence="10 11">
    <name type="scientific">Vigna radiata var. radiata</name>
    <name type="common">Mung bean</name>
    <name type="synonym">Phaseolus aureus</name>
    <dbReference type="NCBI Taxonomy" id="3916"/>
    <lineage>
        <taxon>Eukaryota</taxon>
        <taxon>Viridiplantae</taxon>
        <taxon>Streptophyta</taxon>
        <taxon>Embryophyta</taxon>
        <taxon>Tracheophyta</taxon>
        <taxon>Spermatophyta</taxon>
        <taxon>Magnoliopsida</taxon>
        <taxon>eudicotyledons</taxon>
        <taxon>Gunneridae</taxon>
        <taxon>Pentapetalae</taxon>
        <taxon>rosids</taxon>
        <taxon>fabids</taxon>
        <taxon>Fabales</taxon>
        <taxon>Fabaceae</taxon>
        <taxon>Papilionoideae</taxon>
        <taxon>50 kb inversion clade</taxon>
        <taxon>NPAAA clade</taxon>
        <taxon>indigoferoid/millettioid clade</taxon>
        <taxon>Phaseoleae</taxon>
        <taxon>Vigna</taxon>
    </lineage>
</organism>
<dbReference type="AlphaFoldDB" id="A0A1S3V0T9"/>
<dbReference type="PANTHER" id="PTHR31321">
    <property type="entry name" value="ACYL-COA THIOESTER HYDROLASE YBHC-RELATED"/>
    <property type="match status" value="1"/>
</dbReference>
<comment type="subcellular location">
    <subcellularLocation>
        <location evidence="1">Secreted</location>
        <location evidence="1">Cell wall</location>
    </subcellularLocation>
</comment>
<dbReference type="InterPro" id="IPR000070">
    <property type="entry name" value="Pectinesterase_cat"/>
</dbReference>
<protein>
    <recommendedName>
        <fullName evidence="4">pectinesterase</fullName>
        <ecNumber evidence="4">3.1.1.11</ecNumber>
    </recommendedName>
</protein>
<dbReference type="PANTHER" id="PTHR31321:SF120">
    <property type="entry name" value="PECTINESTERASE 52-RELATED"/>
    <property type="match status" value="1"/>
</dbReference>
<dbReference type="UniPathway" id="UPA00545">
    <property type="reaction ID" value="UER00823"/>
</dbReference>
<keyword evidence="10" id="KW-1185">Reference proteome</keyword>
<dbReference type="InterPro" id="IPR011050">
    <property type="entry name" value="Pectin_lyase_fold/virulence"/>
</dbReference>
<evidence type="ECO:0000256" key="1">
    <source>
        <dbReference type="ARBA" id="ARBA00004191"/>
    </source>
</evidence>
<dbReference type="KEGG" id="vra:106770511"/>
<feature type="chain" id="PRO_5011108656" description="pectinesterase" evidence="8">
    <location>
        <begin position="26"/>
        <end position="203"/>
    </location>
</feature>
<dbReference type="Pfam" id="PF01095">
    <property type="entry name" value="Pectinesterase"/>
    <property type="match status" value="1"/>
</dbReference>
<dbReference type="OrthoDB" id="1430814at2759"/>
<dbReference type="RefSeq" id="XP_014511802.1">
    <property type="nucleotide sequence ID" value="XM_014656316.1"/>
</dbReference>
<evidence type="ECO:0000259" key="9">
    <source>
        <dbReference type="Pfam" id="PF01095"/>
    </source>
</evidence>
<dbReference type="STRING" id="3916.A0A1S3V0T9"/>
<evidence type="ECO:0000313" key="10">
    <source>
        <dbReference type="Proteomes" id="UP000087766"/>
    </source>
</evidence>
<gene>
    <name evidence="11" type="primary">LOC106770511</name>
</gene>
<dbReference type="GeneID" id="106770511"/>
<dbReference type="InterPro" id="IPR012334">
    <property type="entry name" value="Pectin_lyas_fold"/>
</dbReference>
<evidence type="ECO:0000256" key="3">
    <source>
        <dbReference type="ARBA" id="ARBA00008891"/>
    </source>
</evidence>
<feature type="signal peptide" evidence="8">
    <location>
        <begin position="1"/>
        <end position="25"/>
    </location>
</feature>
<evidence type="ECO:0000256" key="7">
    <source>
        <dbReference type="ARBA" id="ARBA00023085"/>
    </source>
</evidence>
<dbReference type="GO" id="GO:0030599">
    <property type="term" value="F:pectinesterase activity"/>
    <property type="evidence" value="ECO:0007669"/>
    <property type="project" value="UniProtKB-EC"/>
</dbReference>
<dbReference type="GO" id="GO:0045490">
    <property type="term" value="P:pectin catabolic process"/>
    <property type="evidence" value="ECO:0007669"/>
    <property type="project" value="UniProtKB-UniPathway"/>
</dbReference>
<evidence type="ECO:0000256" key="4">
    <source>
        <dbReference type="ARBA" id="ARBA00013229"/>
    </source>
</evidence>
<evidence type="ECO:0000256" key="8">
    <source>
        <dbReference type="SAM" id="SignalP"/>
    </source>
</evidence>
<dbReference type="EC" id="3.1.1.11" evidence="4"/>
<dbReference type="InterPro" id="IPR036259">
    <property type="entry name" value="MFS_trans_sf"/>
</dbReference>
<keyword evidence="5" id="KW-0134">Cell wall</keyword>
<evidence type="ECO:0000256" key="2">
    <source>
        <dbReference type="ARBA" id="ARBA00005184"/>
    </source>
</evidence>
<dbReference type="Proteomes" id="UP000087766">
    <property type="component" value="Chromosome 8"/>
</dbReference>
<name>A0A1S3V0T9_VIGRR</name>
<evidence type="ECO:0000256" key="5">
    <source>
        <dbReference type="ARBA" id="ARBA00022512"/>
    </source>
</evidence>
<comment type="pathway">
    <text evidence="2">Glycan metabolism; pectin degradation; 2-dehydro-3-deoxy-D-gluconate from pectin: step 1/5.</text>
</comment>
<dbReference type="SUPFAM" id="SSF51126">
    <property type="entry name" value="Pectin lyase-like"/>
    <property type="match status" value="1"/>
</dbReference>
<evidence type="ECO:0000256" key="6">
    <source>
        <dbReference type="ARBA" id="ARBA00022801"/>
    </source>
</evidence>
<reference evidence="11" key="2">
    <citation type="submission" date="2025-08" db="UniProtKB">
        <authorList>
            <consortium name="RefSeq"/>
        </authorList>
    </citation>
    <scope>IDENTIFICATION</scope>
    <source>
        <tissue evidence="11">Leaf</tissue>
    </source>
</reference>
<comment type="similarity">
    <text evidence="3">Belongs to the pectinesterase family.</text>
</comment>
<keyword evidence="8" id="KW-0732">Signal</keyword>
<dbReference type="Gene3D" id="2.160.20.10">
    <property type="entry name" value="Single-stranded right-handed beta-helix, Pectin lyase-like"/>
    <property type="match status" value="1"/>
</dbReference>